<dbReference type="eggNOG" id="KOG4388">
    <property type="taxonomic scope" value="Eukaryota"/>
</dbReference>
<dbReference type="OrthoDB" id="2152029at2759"/>
<proteinExistence type="predicted"/>
<dbReference type="GeneID" id="4706406"/>
<dbReference type="InterPro" id="IPR050300">
    <property type="entry name" value="GDXG_lipolytic_enzyme"/>
</dbReference>
<evidence type="ECO:0000256" key="1">
    <source>
        <dbReference type="ARBA" id="ARBA00022801"/>
    </source>
</evidence>
<dbReference type="GO" id="GO:0016787">
    <property type="term" value="F:hydrolase activity"/>
    <property type="evidence" value="ECO:0007669"/>
    <property type="project" value="UniProtKB-KW"/>
</dbReference>
<dbReference type="RefSeq" id="XP_001274290.1">
    <property type="nucleotide sequence ID" value="XM_001274289.1"/>
</dbReference>
<dbReference type="InterPro" id="IPR029058">
    <property type="entry name" value="AB_hydrolase_fold"/>
</dbReference>
<gene>
    <name evidence="3" type="ORF">ACLA_012950</name>
</gene>
<protein>
    <submittedName>
        <fullName evidence="3">Alpha/beta hydrolase fold protein</fullName>
    </submittedName>
</protein>
<dbReference type="PANTHER" id="PTHR48081:SF11">
    <property type="entry name" value="ALPHA_BETA HYDROLASE FOLD-3 DOMAIN-CONTAINING PROTEIN-RELATED"/>
    <property type="match status" value="1"/>
</dbReference>
<dbReference type="Proteomes" id="UP000006701">
    <property type="component" value="Unassembled WGS sequence"/>
</dbReference>
<keyword evidence="4" id="KW-1185">Reference proteome</keyword>
<dbReference type="SUPFAM" id="SSF53474">
    <property type="entry name" value="alpha/beta-Hydrolases"/>
    <property type="match status" value="1"/>
</dbReference>
<organism evidence="3 4">
    <name type="scientific">Aspergillus clavatus (strain ATCC 1007 / CBS 513.65 / DSM 816 / NCTC 3887 / NRRL 1 / QM 1276 / 107)</name>
    <dbReference type="NCBI Taxonomy" id="344612"/>
    <lineage>
        <taxon>Eukaryota</taxon>
        <taxon>Fungi</taxon>
        <taxon>Dikarya</taxon>
        <taxon>Ascomycota</taxon>
        <taxon>Pezizomycotina</taxon>
        <taxon>Eurotiomycetes</taxon>
        <taxon>Eurotiomycetidae</taxon>
        <taxon>Eurotiales</taxon>
        <taxon>Aspergillaceae</taxon>
        <taxon>Aspergillus</taxon>
        <taxon>Aspergillus subgen. Fumigati</taxon>
    </lineage>
</organism>
<sequence>MESLPEPNPVHKPTLSDYLQIAVTVCFRVPWTVFTTLLRRWSPWSSYHPPPLREHISRHVMTCLGNNTPGCLWDNVADRTGQNLHNSNRYGHLRRQIYQSVRRPEFSGFWICRGLSAEAIHPRDADLVLFHCHGGGYVSFHPSAGAPEHLFLAELLQRNGVTTAIFSLDYTLAPRATFPTQRDEAIAAYDWINKELGVAASKIVVAGDSAGGHLITSLLLGLHERRTAHPAEAQYHDKPAGAILISPWLNLHTSHPRALALHWEDRLSKAGLDSCHAQVMRGAPAPVAALYSNFAVDVATRGSWAEILPRRTWVSAGADELVFLYDVEDFVACARRDGAEVALDVTPGKNHTWQCAEGLAQHAKLLGMRPGEDDEGLMEGYRRIAGEVLRLVDQ</sequence>
<dbReference type="EMBL" id="DS027049">
    <property type="protein sequence ID" value="EAW12864.1"/>
    <property type="molecule type" value="Genomic_DNA"/>
</dbReference>
<name>A1CAU6_ASPCL</name>
<feature type="domain" description="Alpha/beta hydrolase fold-3" evidence="2">
    <location>
        <begin position="130"/>
        <end position="354"/>
    </location>
</feature>
<accession>A1CAU6</accession>
<dbReference type="PANTHER" id="PTHR48081">
    <property type="entry name" value="AB HYDROLASE SUPERFAMILY PROTEIN C4A8.06C"/>
    <property type="match status" value="1"/>
</dbReference>
<keyword evidence="1 3" id="KW-0378">Hydrolase</keyword>
<evidence type="ECO:0000313" key="3">
    <source>
        <dbReference type="EMBL" id="EAW12864.1"/>
    </source>
</evidence>
<evidence type="ECO:0000313" key="4">
    <source>
        <dbReference type="Proteomes" id="UP000006701"/>
    </source>
</evidence>
<dbReference type="VEuPathDB" id="FungiDB:ACLA_012950"/>
<evidence type="ECO:0000259" key="2">
    <source>
        <dbReference type="Pfam" id="PF07859"/>
    </source>
</evidence>
<reference evidence="3 4" key="1">
    <citation type="journal article" date="2008" name="PLoS Genet.">
        <title>Genomic islands in the pathogenic filamentous fungus Aspergillus fumigatus.</title>
        <authorList>
            <person name="Fedorova N.D."/>
            <person name="Khaldi N."/>
            <person name="Joardar V.S."/>
            <person name="Maiti R."/>
            <person name="Amedeo P."/>
            <person name="Anderson M.J."/>
            <person name="Crabtree J."/>
            <person name="Silva J.C."/>
            <person name="Badger J.H."/>
            <person name="Albarraq A."/>
            <person name="Angiuoli S."/>
            <person name="Bussey H."/>
            <person name="Bowyer P."/>
            <person name="Cotty P.J."/>
            <person name="Dyer P.S."/>
            <person name="Egan A."/>
            <person name="Galens K."/>
            <person name="Fraser-Liggett C.M."/>
            <person name="Haas B.J."/>
            <person name="Inman J.M."/>
            <person name="Kent R."/>
            <person name="Lemieux S."/>
            <person name="Malavazi I."/>
            <person name="Orvis J."/>
            <person name="Roemer T."/>
            <person name="Ronning C.M."/>
            <person name="Sundaram J.P."/>
            <person name="Sutton G."/>
            <person name="Turner G."/>
            <person name="Venter J.C."/>
            <person name="White O.R."/>
            <person name="Whitty B.R."/>
            <person name="Youngman P."/>
            <person name="Wolfe K.H."/>
            <person name="Goldman G.H."/>
            <person name="Wortman J.R."/>
            <person name="Jiang B."/>
            <person name="Denning D.W."/>
            <person name="Nierman W.C."/>
        </authorList>
    </citation>
    <scope>NUCLEOTIDE SEQUENCE [LARGE SCALE GENOMIC DNA]</scope>
    <source>
        <strain evidence="4">ATCC 1007 / CBS 513.65 / DSM 816 / NCTC 3887 / NRRL 1</strain>
    </source>
</reference>
<dbReference type="AlphaFoldDB" id="A1CAU6"/>
<dbReference type="KEGG" id="act:ACLA_012950"/>
<dbReference type="HOGENOM" id="CLU_012494_11_0_1"/>
<dbReference type="Pfam" id="PF07859">
    <property type="entry name" value="Abhydrolase_3"/>
    <property type="match status" value="1"/>
</dbReference>
<dbReference type="OMA" id="KNHTWQC"/>
<dbReference type="InterPro" id="IPR013094">
    <property type="entry name" value="AB_hydrolase_3"/>
</dbReference>
<dbReference type="Gene3D" id="3.40.50.1820">
    <property type="entry name" value="alpha/beta hydrolase"/>
    <property type="match status" value="1"/>
</dbReference>